<evidence type="ECO:0000259" key="1">
    <source>
        <dbReference type="Pfam" id="PF01738"/>
    </source>
</evidence>
<keyword evidence="3" id="KW-1185">Reference proteome</keyword>
<protein>
    <recommendedName>
        <fullName evidence="1">Dienelactone hydrolase domain-containing protein</fullName>
    </recommendedName>
</protein>
<dbReference type="Pfam" id="PF01738">
    <property type="entry name" value="DLH"/>
    <property type="match status" value="1"/>
</dbReference>
<sequence>MHSPIEPIRAADGRVFQAYKSVPAVPNGHAVIVLQEIFGVTDTIRAVADRYAAEGYLALAPDLFWRLEPGVELAHDKPGVARAFEYLERFDEAAGIEDIGQAVAHVRAMPGFSGRVAVLGLCLGGKLAYRAAASLDIDAAVAFYGVGIEQHLDEVAALRCPLMLHYGGRDRYAPAEVVDRIEAVLASSVPPARAVLHRYPQADHGFYTRGAAEDADAAHARTRRFLQAELGAAR</sequence>
<dbReference type="PANTHER" id="PTHR46623">
    <property type="entry name" value="CARBOXYMETHYLENEBUTENOLIDASE-RELATED"/>
    <property type="match status" value="1"/>
</dbReference>
<dbReference type="InterPro" id="IPR051049">
    <property type="entry name" value="Dienelactone_hydrolase-like"/>
</dbReference>
<proteinExistence type="predicted"/>
<reference evidence="2 3" key="1">
    <citation type="submission" date="2017-05" db="EMBL/GenBank/DDBJ databases">
        <title>Complete and WGS of Bordetella genogroups.</title>
        <authorList>
            <person name="Spilker T."/>
            <person name="LiPuma J."/>
        </authorList>
    </citation>
    <scope>NUCLEOTIDE SEQUENCE [LARGE SCALE GENOMIC DNA]</scope>
    <source>
        <strain evidence="2 3">AU19157</strain>
    </source>
</reference>
<evidence type="ECO:0000313" key="2">
    <source>
        <dbReference type="EMBL" id="ARP83675.1"/>
    </source>
</evidence>
<dbReference type="Proteomes" id="UP000194151">
    <property type="component" value="Chromosome"/>
</dbReference>
<dbReference type="OrthoDB" id="62567at2"/>
<name>A0A1W6YRF4_9BORD</name>
<dbReference type="InterPro" id="IPR029058">
    <property type="entry name" value="AB_hydrolase_fold"/>
</dbReference>
<organism evidence="2 3">
    <name type="scientific">Bordetella genomosp. 8</name>
    <dbReference type="NCBI Taxonomy" id="1416806"/>
    <lineage>
        <taxon>Bacteria</taxon>
        <taxon>Pseudomonadati</taxon>
        <taxon>Pseudomonadota</taxon>
        <taxon>Betaproteobacteria</taxon>
        <taxon>Burkholderiales</taxon>
        <taxon>Alcaligenaceae</taxon>
        <taxon>Bordetella</taxon>
    </lineage>
</organism>
<dbReference type="KEGG" id="bgv:CAL12_24590"/>
<dbReference type="GO" id="GO:0016787">
    <property type="term" value="F:hydrolase activity"/>
    <property type="evidence" value="ECO:0007669"/>
    <property type="project" value="InterPro"/>
</dbReference>
<dbReference type="SUPFAM" id="SSF53474">
    <property type="entry name" value="alpha/beta-Hydrolases"/>
    <property type="match status" value="1"/>
</dbReference>
<dbReference type="AlphaFoldDB" id="A0A1W6YRF4"/>
<dbReference type="PANTHER" id="PTHR46623:SF6">
    <property type="entry name" value="ALPHA_BETA-HYDROLASES SUPERFAMILY PROTEIN"/>
    <property type="match status" value="1"/>
</dbReference>
<accession>A0A1W6YRF4</accession>
<dbReference type="Gene3D" id="3.40.50.1820">
    <property type="entry name" value="alpha/beta hydrolase"/>
    <property type="match status" value="1"/>
</dbReference>
<dbReference type="STRING" id="1416806.CAL12_24590"/>
<feature type="domain" description="Dienelactone hydrolase" evidence="1">
    <location>
        <begin position="16"/>
        <end position="224"/>
    </location>
</feature>
<gene>
    <name evidence="2" type="ORF">CAL12_24590</name>
</gene>
<evidence type="ECO:0000313" key="3">
    <source>
        <dbReference type="Proteomes" id="UP000194151"/>
    </source>
</evidence>
<dbReference type="InterPro" id="IPR002925">
    <property type="entry name" value="Dienelactn_hydro"/>
</dbReference>
<dbReference type="RefSeq" id="WP_086067001.1">
    <property type="nucleotide sequence ID" value="NZ_CP021108.1"/>
</dbReference>
<dbReference type="EMBL" id="CP021108">
    <property type="protein sequence ID" value="ARP83675.1"/>
    <property type="molecule type" value="Genomic_DNA"/>
</dbReference>